<dbReference type="HOGENOM" id="CLU_000445_107_30_7"/>
<dbReference type="SMART" id="SM00283">
    <property type="entry name" value="MA"/>
    <property type="match status" value="1"/>
</dbReference>
<dbReference type="Pfam" id="PF00015">
    <property type="entry name" value="MCPsignal"/>
    <property type="match status" value="1"/>
</dbReference>
<keyword evidence="4" id="KW-0812">Transmembrane</keyword>
<sequence>MFSKFGIGTKIIVGMCVVVALGITILGVIINKQTRSVMHNTIINNMQGNIDQSAARLQRVMNRLFVRMSALGEDLVTNNLNNENKRQQLVRKFLNSSPHVRLLSISAVGDSSGSYVAKKVGDTIETSTKKDFYNPKITRQVLQDGKILKTNPYFKDIGGQKVFGFELAVPLNKNKHGENKLVGAMIIFVDIDSFADVVMRSKNDTFVMQRDGYVLLIGYKNMQGKLLSEINPDVTAMHLVKMVRENSSGAMDYHAVATNKDSFLVVRSFDIFNKIGHKDFKFNWAIARFISKNEVFAAAHYLQNLIFFMGLIVVIVLVITVYFLVRYLVGNRIEVVSNTLSGFFRLLNDPKNKQDVSIVEPKMLDEIGHMQQSINKNISKIYENTKTDSATIEDMLNVVRHIKEGDFTQRITATPNNPDLLQLRELFNDVMVYLQEHIGSYMQTINQTFERYQTLDFTKRISNPSGDIEKAMDALGTEITKMLRTSLDFASALTKESQGLKACVDRLTNSANQQNKSLLQTSKSIESITKSIADIEKKSDEMMAQGQDIKNIVEIIGDIADQTNLLALNAAIEAARAGQHGRGFAVVADEVRKLAERTQKSLGEIEANINVLVQSIADTSESIKAQSQSVEGINAFLQVFKEDTQNNLSIASTSLEVGNNIDRISKNILEDANRKKF</sequence>
<protein>
    <submittedName>
        <fullName evidence="7">Methyl-accepting chemotaxis protein</fullName>
    </submittedName>
</protein>
<dbReference type="RefSeq" id="WP_013470104.1">
    <property type="nucleotide sequence ID" value="NC_014810.2"/>
</dbReference>
<dbReference type="KEGG" id="hfe:HFELIS_16150"/>
<dbReference type="eggNOG" id="COG0840">
    <property type="taxonomic scope" value="Bacteria"/>
</dbReference>
<dbReference type="SUPFAM" id="SSF58104">
    <property type="entry name" value="Methyl-accepting chemotaxis protein (MCP) signaling domain"/>
    <property type="match status" value="1"/>
</dbReference>
<dbReference type="InterPro" id="IPR004089">
    <property type="entry name" value="MCPsignal_dom"/>
</dbReference>
<evidence type="ECO:0000313" key="8">
    <source>
        <dbReference type="Proteomes" id="UP000007934"/>
    </source>
</evidence>
<name>E7ABE1_HELFC</name>
<feature type="transmembrane region" description="Helical" evidence="4">
    <location>
        <begin position="12"/>
        <end position="30"/>
    </location>
</feature>
<proteinExistence type="inferred from homology"/>
<dbReference type="Gene3D" id="1.10.287.950">
    <property type="entry name" value="Methyl-accepting chemotaxis protein"/>
    <property type="match status" value="1"/>
</dbReference>
<keyword evidence="4" id="KW-0472">Membrane</keyword>
<keyword evidence="1 3" id="KW-0807">Transducer</keyword>
<feature type="domain" description="HAMP" evidence="6">
    <location>
        <begin position="386"/>
        <end position="439"/>
    </location>
</feature>
<dbReference type="InterPro" id="IPR003660">
    <property type="entry name" value="HAMP_dom"/>
</dbReference>
<dbReference type="GO" id="GO:0007165">
    <property type="term" value="P:signal transduction"/>
    <property type="evidence" value="ECO:0007669"/>
    <property type="project" value="UniProtKB-KW"/>
</dbReference>
<dbReference type="PROSITE" id="PS50111">
    <property type="entry name" value="CHEMOTAXIS_TRANSDUC_2"/>
    <property type="match status" value="1"/>
</dbReference>
<evidence type="ECO:0000256" key="4">
    <source>
        <dbReference type="SAM" id="Phobius"/>
    </source>
</evidence>
<keyword evidence="4" id="KW-1133">Transmembrane helix</keyword>
<dbReference type="PANTHER" id="PTHR32089:SF112">
    <property type="entry name" value="LYSOZYME-LIKE PROTEIN-RELATED"/>
    <property type="match status" value="1"/>
</dbReference>
<dbReference type="STRING" id="936155.HFELIS_16150"/>
<feature type="transmembrane region" description="Helical" evidence="4">
    <location>
        <begin position="305"/>
        <end position="325"/>
    </location>
</feature>
<evidence type="ECO:0000256" key="2">
    <source>
        <dbReference type="ARBA" id="ARBA00029447"/>
    </source>
</evidence>
<organism evidence="7 8">
    <name type="scientific">Helicobacter felis (strain ATCC 49179 / CCUG 28539 / NCTC 12436 / CS1)</name>
    <dbReference type="NCBI Taxonomy" id="936155"/>
    <lineage>
        <taxon>Bacteria</taxon>
        <taxon>Pseudomonadati</taxon>
        <taxon>Campylobacterota</taxon>
        <taxon>Epsilonproteobacteria</taxon>
        <taxon>Campylobacterales</taxon>
        <taxon>Helicobacteraceae</taxon>
        <taxon>Helicobacter</taxon>
    </lineage>
</organism>
<dbReference type="EMBL" id="FQ670179">
    <property type="protein sequence ID" value="CBY83699.1"/>
    <property type="molecule type" value="Genomic_DNA"/>
</dbReference>
<feature type="domain" description="Methyl-accepting transducer" evidence="5">
    <location>
        <begin position="457"/>
        <end position="677"/>
    </location>
</feature>
<comment type="similarity">
    <text evidence="2">Belongs to the methyl-accepting chemotaxis (MCP) protein family.</text>
</comment>
<keyword evidence="8" id="KW-1185">Reference proteome</keyword>
<accession>E7ABE1</accession>
<evidence type="ECO:0000256" key="3">
    <source>
        <dbReference type="PROSITE-ProRule" id="PRU00284"/>
    </source>
</evidence>
<gene>
    <name evidence="7" type="primary">TlpC2</name>
    <name evidence="7" type="ordered locus">Hfelis_16150</name>
</gene>
<evidence type="ECO:0000256" key="1">
    <source>
        <dbReference type="ARBA" id="ARBA00023224"/>
    </source>
</evidence>
<dbReference type="GO" id="GO:0016020">
    <property type="term" value="C:membrane"/>
    <property type="evidence" value="ECO:0007669"/>
    <property type="project" value="InterPro"/>
</dbReference>
<dbReference type="Proteomes" id="UP000007934">
    <property type="component" value="Chromosome"/>
</dbReference>
<dbReference type="AlphaFoldDB" id="E7ABE1"/>
<evidence type="ECO:0000313" key="7">
    <source>
        <dbReference type="EMBL" id="CBY83699.1"/>
    </source>
</evidence>
<dbReference type="PANTHER" id="PTHR32089">
    <property type="entry name" value="METHYL-ACCEPTING CHEMOTAXIS PROTEIN MCPB"/>
    <property type="match status" value="1"/>
</dbReference>
<evidence type="ECO:0000259" key="5">
    <source>
        <dbReference type="PROSITE" id="PS50111"/>
    </source>
</evidence>
<dbReference type="PROSITE" id="PS50885">
    <property type="entry name" value="HAMP"/>
    <property type="match status" value="1"/>
</dbReference>
<evidence type="ECO:0000259" key="6">
    <source>
        <dbReference type="PROSITE" id="PS50885"/>
    </source>
</evidence>
<reference evidence="7 8" key="1">
    <citation type="journal article" date="2011" name="Genome Biol. Evol.">
        <title>Comparative whole genome sequence analysis of the carcinogenic bacterial model pathogen Helicobacter felis.</title>
        <authorList>
            <person name="Arnold I.C."/>
            <person name="Zigova Z."/>
            <person name="Holden M."/>
            <person name="Lawley T.D."/>
            <person name="Rad R."/>
            <person name="Dougan G."/>
            <person name="Falkow S."/>
            <person name="Bentley S.D."/>
            <person name="Muller A."/>
        </authorList>
    </citation>
    <scope>NUCLEOTIDE SEQUENCE [LARGE SCALE GENOMIC DNA]</scope>
    <source>
        <strain evidence="8">ATCC 49179 / CCUG 28539 / NCTC 12436 / CS1</strain>
    </source>
</reference>
<dbReference type="GeneID" id="77145278"/>
<dbReference type="Gene3D" id="3.30.450.20">
    <property type="entry name" value="PAS domain"/>
    <property type="match status" value="1"/>
</dbReference>